<dbReference type="Proteomes" id="UP000503349">
    <property type="component" value="Chromosome 2"/>
</dbReference>
<dbReference type="EMBL" id="CM015713">
    <property type="protein sequence ID" value="KAF3686713.1"/>
    <property type="molecule type" value="Genomic_DNA"/>
</dbReference>
<organism evidence="2 3">
    <name type="scientific">Channa argus</name>
    <name type="common">Northern snakehead</name>
    <name type="synonym">Ophicephalus argus</name>
    <dbReference type="NCBI Taxonomy" id="215402"/>
    <lineage>
        <taxon>Eukaryota</taxon>
        <taxon>Metazoa</taxon>
        <taxon>Chordata</taxon>
        <taxon>Craniata</taxon>
        <taxon>Vertebrata</taxon>
        <taxon>Euteleostomi</taxon>
        <taxon>Actinopterygii</taxon>
        <taxon>Neopterygii</taxon>
        <taxon>Teleostei</taxon>
        <taxon>Neoteleostei</taxon>
        <taxon>Acanthomorphata</taxon>
        <taxon>Anabantaria</taxon>
        <taxon>Anabantiformes</taxon>
        <taxon>Channoidei</taxon>
        <taxon>Channidae</taxon>
        <taxon>Channa</taxon>
    </lineage>
</organism>
<accession>A0A6G1P939</accession>
<protein>
    <submittedName>
        <fullName evidence="2">Uncharacterized protein</fullName>
    </submittedName>
</protein>
<reference evidence="3" key="2">
    <citation type="submission" date="2019-02" db="EMBL/GenBank/DDBJ databases">
        <title>Opniocepnalus argus Var Kimnra genome.</title>
        <authorList>
            <person name="Zhou C."/>
            <person name="Xiao S."/>
        </authorList>
    </citation>
    <scope>NUCLEOTIDE SEQUENCE [LARGE SCALE GENOMIC DNA]</scope>
</reference>
<proteinExistence type="predicted"/>
<sequence length="52" mass="6040">MGYCASYTYQRVDRQQEQDPKTMVPLFCADKTTIPEDSSPHPSTQYPNYHVN</sequence>
<feature type="region of interest" description="Disordered" evidence="1">
    <location>
        <begin position="32"/>
        <end position="52"/>
    </location>
</feature>
<keyword evidence="3" id="KW-1185">Reference proteome</keyword>
<reference evidence="2 3" key="1">
    <citation type="submission" date="2019-02" db="EMBL/GenBank/DDBJ databases">
        <title>Opniocepnalus argus genome.</title>
        <authorList>
            <person name="Zhou C."/>
            <person name="Xiao S."/>
        </authorList>
    </citation>
    <scope>NUCLEOTIDE SEQUENCE [LARGE SCALE GENOMIC DNA]</scope>
    <source>
        <strain evidence="2">OARG1902GOOAL</strain>
        <tissue evidence="2">Muscle</tissue>
    </source>
</reference>
<feature type="compositionally biased region" description="Polar residues" evidence="1">
    <location>
        <begin position="40"/>
        <end position="52"/>
    </location>
</feature>
<dbReference type="AlphaFoldDB" id="A0A6G1P939"/>
<evidence type="ECO:0000313" key="3">
    <source>
        <dbReference type="Proteomes" id="UP000503349"/>
    </source>
</evidence>
<gene>
    <name evidence="2" type="ORF">EXN66_Car002385</name>
</gene>
<evidence type="ECO:0000313" key="2">
    <source>
        <dbReference type="EMBL" id="KAF3686713.1"/>
    </source>
</evidence>
<evidence type="ECO:0000256" key="1">
    <source>
        <dbReference type="SAM" id="MobiDB-lite"/>
    </source>
</evidence>
<name>A0A6G1P939_CHAAH</name>